<evidence type="ECO:0000313" key="1">
    <source>
        <dbReference type="EMBL" id="MCY1721936.1"/>
    </source>
</evidence>
<dbReference type="RefSeq" id="WP_343334265.1">
    <property type="nucleotide sequence ID" value="NZ_JAPOHD010000029.1"/>
</dbReference>
<organism evidence="1 2">
    <name type="scientific">Draconibacterium aestuarii</name>
    <dbReference type="NCBI Taxonomy" id="2998507"/>
    <lineage>
        <taxon>Bacteria</taxon>
        <taxon>Pseudomonadati</taxon>
        <taxon>Bacteroidota</taxon>
        <taxon>Bacteroidia</taxon>
        <taxon>Marinilabiliales</taxon>
        <taxon>Prolixibacteraceae</taxon>
        <taxon>Draconibacterium</taxon>
    </lineage>
</organism>
<comment type="caution">
    <text evidence="1">The sequence shown here is derived from an EMBL/GenBank/DDBJ whole genome shotgun (WGS) entry which is preliminary data.</text>
</comment>
<gene>
    <name evidence="1" type="ORF">OU798_16400</name>
</gene>
<dbReference type="Proteomes" id="UP001145087">
    <property type="component" value="Unassembled WGS sequence"/>
</dbReference>
<reference evidence="1" key="1">
    <citation type="submission" date="2022-11" db="EMBL/GenBank/DDBJ databases">
        <title>Marilongibacter aestuarii gen. nov., sp. nov., isolated from tidal flat sediment.</title>
        <authorList>
            <person name="Jiayan W."/>
        </authorList>
    </citation>
    <scope>NUCLEOTIDE SEQUENCE</scope>
    <source>
        <strain evidence="1">Z1-6</strain>
    </source>
</reference>
<dbReference type="AlphaFoldDB" id="A0A9X3J7W3"/>
<keyword evidence="2" id="KW-1185">Reference proteome</keyword>
<sequence>MKIWFFTLIFIFVSIGLKAQESNDSTLQNSLFEPVSESFEDVYVFDSNKPLKLTLKYDITSFIRKKMKGEYLAAEMYVHTSETDSIVKHIRLKARGNFRRGHCFFPPIYLNFKTDPIESTELKGLKKVKLVTHCSSGKAYESYILREYLAYKMYNVITDKSFRVRLVDIKYIDTGKKQRNYQRYGFLIEPVGLMVKRCKAVEVNSEIIKGKDIIEPEMDIVALFQFMIANTDWRAKGGHNLKYIKSLSFVSNKVSPVPYDFDYSGFVGTHYAEPQEWTSINNIKEREYLGYCRNTDQAYLNAISVFLQKQDKILETIRSFEYLNEKERNNLITFIQQFYTIAERPKSLANMLKNQCRDNDF</sequence>
<name>A0A9X3J7W3_9BACT</name>
<evidence type="ECO:0000313" key="2">
    <source>
        <dbReference type="Proteomes" id="UP001145087"/>
    </source>
</evidence>
<dbReference type="EMBL" id="JAPOHD010000029">
    <property type="protein sequence ID" value="MCY1721936.1"/>
    <property type="molecule type" value="Genomic_DNA"/>
</dbReference>
<accession>A0A9X3J7W3</accession>
<protein>
    <submittedName>
        <fullName evidence="1">Uncharacterized protein</fullName>
    </submittedName>
</protein>
<proteinExistence type="predicted"/>